<dbReference type="SMART" id="SM00248">
    <property type="entry name" value="ANK"/>
    <property type="match status" value="12"/>
</dbReference>
<keyword evidence="15" id="KW-1185">Reference proteome</keyword>
<evidence type="ECO:0000313" key="14">
    <source>
        <dbReference type="EMBL" id="KAH9316707.1"/>
    </source>
</evidence>
<keyword evidence="2" id="KW-0548">Nucleotidyltransferase</keyword>
<dbReference type="InterPro" id="IPR011646">
    <property type="entry name" value="KAP_P-loop"/>
</dbReference>
<feature type="region of interest" description="Disordered" evidence="10">
    <location>
        <begin position="1543"/>
        <end position="1564"/>
    </location>
</feature>
<gene>
    <name evidence="14" type="ORF">KI387_025334</name>
</gene>
<sequence length="1976" mass="223868">MCTTPILETPNFSKTFIVECDALGNGIGVLLMQEGHPKAFESWKLKGKDFLNPTYEKEMMEILHAFKQWIPYLIGRHFTVKIDHDSLKYFLEQRISSEEQQKWFTKMLGLDMEFRKDRRSCRTESGWRLATVEEAKDYLESIKRGDLLEEWDRARLLDGWIGGSGYDFHVQVGFRSCLGYMLVVPASPIPEISASDYRDGCLYSKVRLNEEGRNAALFLCCEDWNYEVVSWWIKGEKREGSESGVPTSLGDEIKAASELVSAVARELQRVQERSRDSKFLCASMVDMISNIQAWVGKKIATDISDGHLMSDIQDTVRDKIFRDILKETLFMIDYLDMGFQFWYEMGLTEDLESFRRFGFDTTVDRVWHAIADIVWFVAADAMAVVIVRESCKRREKFIMDPRAGKGLEDQEFIVSLLAYADELLDGTFWGDESLGKIVEKAAKGTADGDLKSLNEKLRDHGYGTFSYEGKYGVLNTFLVQAAKKGDVSLVERLIEYGVQPSETDDKSQKTALHHAAKLDDKPKGYEIAKKLLTEKTKILANAEDNKKRTPLHRAAFCGNARICRLLIDHNASASSKDKDGQIPLHYALCSEKPDEEVIRILISAKGSDHWVDAKDDHGKAPLDFAVKSQATDVKTVTWLLSLSKQPNAYFMKLDLPLYLRESSRLGYRILVKELLEEGANALVRDEEGKTALHHAAEGKDGRVALEIIQELLSDQNGQGINAELATTRDKYGRNVLHVAAFLGHKNLCSWLLNHEGVVMDTADRDGQNALFYAVAGAHDNDEVLDIFIARLQGTSHVDLKDLSHTTPLHMAAANGNLKMVEKLLSKRLINAKEVRCNYVRSADVQGQTALHKAARGGHRKIVKKLLDEGAHPLEERDCDGKTALHYAVQAENGEDALAITKLLLKYCESDKQKILLLFASAVGIGSAEKSLSSSSSLPSSSSSSLKKYLEEEKKKILKGTPETGNLLRAAATLGNVDMTRELLTRGANMAVIRSKQWSDSLQSEEKQNVKNVLEQIENIVEHGTDKPALWDNLGRSPFANGLAALFLNPFVKSPITVGISGEWGMGKSSLMVQTESILVKTAAQLAFSNSLQIEDFPRASKSKLSAKGVARREKIAQSIKMLLTTKSTKNKPEHSMINDFGMFIRRLFHVIKNNIQNHSAKVTDPLDDFLGNSNYQLKYPEVYKSLAVMDRSDMFENEEEIDSKQGTPPEMQCENERVEEECDSTQGTTPSILTVRYNAWQYRNESEAWAGLAVEITKEMEARMTVAQKLRTSLRYNWKTRKSSICFGVILPCCLAVFLAIWFTTIVWLLLDRTKRQDIKDFKYGSLPATVIVTMWAVVKSVMSVAKPISSQIVDYICLPDHSGKLGYHQKVIFDINFLKEELGEKPHCLWNVFAFIWCYITVSWDENYVPGTMIPKMPPASKNNLRMVVFVDDLDRCQENVILQILSAINLVLATCEVNVILGMDKSMIERAIIRMFGDKNNKPNQSSQDLADKYLRKIIQLPLDLPDPSSSESESFLQGQLGMLDATKGTTDSEAQTEIHNAHAHTKENPKFQLGTSKSTKIKPARGETMKCLAGTGAIIERDRSFSDTARQGSKKMERQETIAEREADLALGETKISIAEPIDTEQSNKRREQDPGDHDKRREVQKSRSRKQRENTDSEEGRMESRPITSEMLIPKYSKGESNAFRFLLTQATGSRRLPRAWKRLLYYHRLAWNILFVSPQVKPLVGWQVQLIAWIFVCWQWRRLITTLVKNWNDLRVLKSWITVNDNQRGEGKQENSGPSLREIVEHYIDERWPNKEVDVNSSSSIVSSLPEKSIRTISKEEDTNTEDYLKEMIRNVLKEELQQKRGHSLKLKGLEGKRFKKGTRKRKEQDLEDGLKAMSLLKGIVRNVLKEEKKREDHGSSSSEGTNKGESSLQQDTGVKEKQKVSQKERNKGKRKMSMDEEKEQEEWRKLREALSLFNVSMDGIQAFQKF</sequence>
<feature type="non-terminal residue" evidence="14">
    <location>
        <position position="1"/>
    </location>
</feature>
<feature type="compositionally biased region" description="Basic and acidic residues" evidence="10">
    <location>
        <begin position="1597"/>
        <end position="1611"/>
    </location>
</feature>
<feature type="region of interest" description="Disordered" evidence="10">
    <location>
        <begin position="1849"/>
        <end position="1876"/>
    </location>
</feature>
<feature type="compositionally biased region" description="Basic and acidic residues" evidence="10">
    <location>
        <begin position="1895"/>
        <end position="1904"/>
    </location>
</feature>
<feature type="region of interest" description="Disordered" evidence="10">
    <location>
        <begin position="1895"/>
        <end position="1951"/>
    </location>
</feature>
<evidence type="ECO:0000256" key="3">
    <source>
        <dbReference type="ARBA" id="ARBA00022722"/>
    </source>
</evidence>
<evidence type="ECO:0000313" key="15">
    <source>
        <dbReference type="Proteomes" id="UP000824469"/>
    </source>
</evidence>
<keyword evidence="11" id="KW-0812">Transmembrane</keyword>
<feature type="compositionally biased region" description="Polar residues" evidence="10">
    <location>
        <begin position="1905"/>
        <end position="1922"/>
    </location>
</feature>
<dbReference type="GO" id="GO:0004519">
    <property type="term" value="F:endonuclease activity"/>
    <property type="evidence" value="ECO:0007669"/>
    <property type="project" value="UniProtKB-KW"/>
</dbReference>
<feature type="region of interest" description="Disordered" evidence="10">
    <location>
        <begin position="1585"/>
        <end position="1676"/>
    </location>
</feature>
<evidence type="ECO:0000256" key="4">
    <source>
        <dbReference type="ARBA" id="ARBA00022737"/>
    </source>
</evidence>
<dbReference type="GO" id="GO:0016787">
    <property type="term" value="F:hydrolase activity"/>
    <property type="evidence" value="ECO:0007669"/>
    <property type="project" value="UniProtKB-KW"/>
</dbReference>
<organism evidence="14 15">
    <name type="scientific">Taxus chinensis</name>
    <name type="common">Chinese yew</name>
    <name type="synonym">Taxus wallichiana var. chinensis</name>
    <dbReference type="NCBI Taxonomy" id="29808"/>
    <lineage>
        <taxon>Eukaryota</taxon>
        <taxon>Viridiplantae</taxon>
        <taxon>Streptophyta</taxon>
        <taxon>Embryophyta</taxon>
        <taxon>Tracheophyta</taxon>
        <taxon>Spermatophyta</taxon>
        <taxon>Pinopsida</taxon>
        <taxon>Pinidae</taxon>
        <taxon>Conifers II</taxon>
        <taxon>Cupressales</taxon>
        <taxon>Taxaceae</taxon>
        <taxon>Taxus</taxon>
    </lineage>
</organism>
<dbReference type="PROSITE" id="PS50088">
    <property type="entry name" value="ANK_REPEAT"/>
    <property type="match status" value="3"/>
</dbReference>
<dbReference type="InterPro" id="IPR036770">
    <property type="entry name" value="Ankyrin_rpt-contain_sf"/>
</dbReference>
<dbReference type="Pfam" id="PF17917">
    <property type="entry name" value="RT_RNaseH"/>
    <property type="match status" value="1"/>
</dbReference>
<feature type="repeat" description="ANK" evidence="9">
    <location>
        <begin position="803"/>
        <end position="826"/>
    </location>
</feature>
<dbReference type="SUPFAM" id="SSF56672">
    <property type="entry name" value="DNA/RNA polymerases"/>
    <property type="match status" value="1"/>
</dbReference>
<evidence type="ECO:0000256" key="2">
    <source>
        <dbReference type="ARBA" id="ARBA00022695"/>
    </source>
</evidence>
<dbReference type="GO" id="GO:0003964">
    <property type="term" value="F:RNA-directed DNA polymerase activity"/>
    <property type="evidence" value="ECO:0007669"/>
    <property type="project" value="UniProtKB-KW"/>
</dbReference>
<dbReference type="SUPFAM" id="SSF48403">
    <property type="entry name" value="Ankyrin repeat"/>
    <property type="match status" value="2"/>
</dbReference>
<dbReference type="Pfam" id="PF12796">
    <property type="entry name" value="Ank_2"/>
    <property type="match status" value="4"/>
</dbReference>
<evidence type="ECO:0000256" key="9">
    <source>
        <dbReference type="PROSITE-ProRule" id="PRU00023"/>
    </source>
</evidence>
<feature type="transmembrane region" description="Helical" evidence="11">
    <location>
        <begin position="1285"/>
        <end position="1310"/>
    </location>
</feature>
<protein>
    <submittedName>
        <fullName evidence="14">Uncharacterized protein</fullName>
    </submittedName>
</protein>
<dbReference type="PANTHER" id="PTHR24198:SF165">
    <property type="entry name" value="ANKYRIN REPEAT-CONTAINING PROTEIN-RELATED"/>
    <property type="match status" value="1"/>
</dbReference>
<dbReference type="Gene3D" id="1.25.40.20">
    <property type="entry name" value="Ankyrin repeat-containing domain"/>
    <property type="match status" value="3"/>
</dbReference>
<keyword evidence="8 9" id="KW-0040">ANK repeat</keyword>
<evidence type="ECO:0000256" key="8">
    <source>
        <dbReference type="ARBA" id="ARBA00023043"/>
    </source>
</evidence>
<evidence type="ECO:0000259" key="12">
    <source>
        <dbReference type="Pfam" id="PF07693"/>
    </source>
</evidence>
<evidence type="ECO:0000256" key="6">
    <source>
        <dbReference type="ARBA" id="ARBA00022801"/>
    </source>
</evidence>
<evidence type="ECO:0000256" key="7">
    <source>
        <dbReference type="ARBA" id="ARBA00022918"/>
    </source>
</evidence>
<reference evidence="14 15" key="1">
    <citation type="journal article" date="2021" name="Nat. Plants">
        <title>The Taxus genome provides insights into paclitaxel biosynthesis.</title>
        <authorList>
            <person name="Xiong X."/>
            <person name="Gou J."/>
            <person name="Liao Q."/>
            <person name="Li Y."/>
            <person name="Zhou Q."/>
            <person name="Bi G."/>
            <person name="Li C."/>
            <person name="Du R."/>
            <person name="Wang X."/>
            <person name="Sun T."/>
            <person name="Guo L."/>
            <person name="Liang H."/>
            <person name="Lu P."/>
            <person name="Wu Y."/>
            <person name="Zhang Z."/>
            <person name="Ro D.K."/>
            <person name="Shang Y."/>
            <person name="Huang S."/>
            <person name="Yan J."/>
        </authorList>
    </citation>
    <scope>NUCLEOTIDE SEQUENCE [LARGE SCALE GENOMIC DNA]</scope>
    <source>
        <strain evidence="14">Ta-2019</strain>
    </source>
</reference>
<feature type="compositionally biased region" description="Basic and acidic residues" evidence="10">
    <location>
        <begin position="1629"/>
        <end position="1668"/>
    </location>
</feature>
<evidence type="ECO:0000256" key="1">
    <source>
        <dbReference type="ARBA" id="ARBA00022679"/>
    </source>
</evidence>
<keyword evidence="7" id="KW-0695">RNA-directed DNA polymerase</keyword>
<dbReference type="PROSITE" id="PS50297">
    <property type="entry name" value="ANK_REP_REGION"/>
    <property type="match status" value="3"/>
</dbReference>
<proteinExistence type="predicted"/>
<dbReference type="InterPro" id="IPR041373">
    <property type="entry name" value="RT_RNaseH"/>
</dbReference>
<feature type="transmembrane region" description="Helical" evidence="11">
    <location>
        <begin position="1322"/>
        <end position="1339"/>
    </location>
</feature>
<dbReference type="Pfam" id="PF07693">
    <property type="entry name" value="KAP_NTPase"/>
    <property type="match status" value="1"/>
</dbReference>
<feature type="domain" description="Reverse transcriptase RNase H-like" evidence="13">
    <location>
        <begin position="11"/>
        <end position="107"/>
    </location>
</feature>
<evidence type="ECO:0000256" key="11">
    <source>
        <dbReference type="SAM" id="Phobius"/>
    </source>
</evidence>
<dbReference type="Proteomes" id="UP000824469">
    <property type="component" value="Unassembled WGS sequence"/>
</dbReference>
<feature type="repeat" description="ANK" evidence="9">
    <location>
        <begin position="546"/>
        <end position="578"/>
    </location>
</feature>
<dbReference type="InterPro" id="IPR002110">
    <property type="entry name" value="Ankyrin_rpt"/>
</dbReference>
<keyword evidence="11" id="KW-1133">Transmembrane helix</keyword>
<feature type="compositionally biased region" description="Basic and acidic residues" evidence="10">
    <location>
        <begin position="1923"/>
        <end position="1935"/>
    </location>
</feature>
<evidence type="ECO:0000259" key="13">
    <source>
        <dbReference type="Pfam" id="PF17917"/>
    </source>
</evidence>
<evidence type="ECO:0000256" key="10">
    <source>
        <dbReference type="SAM" id="MobiDB-lite"/>
    </source>
</evidence>
<keyword evidence="4" id="KW-0677">Repeat</keyword>
<keyword evidence="11" id="KW-0472">Membrane</keyword>
<evidence type="ECO:0000256" key="5">
    <source>
        <dbReference type="ARBA" id="ARBA00022759"/>
    </source>
</evidence>
<feature type="repeat" description="ANK" evidence="9">
    <location>
        <begin position="845"/>
        <end position="877"/>
    </location>
</feature>
<accession>A0AA38G5T5</accession>
<keyword evidence="1" id="KW-0808">Transferase</keyword>
<keyword evidence="5" id="KW-0255">Endonuclease</keyword>
<comment type="caution">
    <text evidence="14">The sequence shown here is derived from an EMBL/GenBank/DDBJ whole genome shotgun (WGS) entry which is preliminary data.</text>
</comment>
<keyword evidence="3" id="KW-0540">Nuclease</keyword>
<dbReference type="EMBL" id="JAHRHJ020000005">
    <property type="protein sequence ID" value="KAH9316707.1"/>
    <property type="molecule type" value="Genomic_DNA"/>
</dbReference>
<keyword evidence="6" id="KW-0378">Hydrolase</keyword>
<dbReference type="OMA" id="RCAANEY"/>
<name>A0AA38G5T5_TAXCH</name>
<dbReference type="PANTHER" id="PTHR24198">
    <property type="entry name" value="ANKYRIN REPEAT AND PROTEIN KINASE DOMAIN-CONTAINING PROTEIN"/>
    <property type="match status" value="1"/>
</dbReference>
<feature type="domain" description="KAP NTPase" evidence="12">
    <location>
        <begin position="1035"/>
        <end position="1542"/>
    </location>
</feature>
<dbReference type="InterPro" id="IPR043502">
    <property type="entry name" value="DNA/RNA_pol_sf"/>
</dbReference>